<feature type="transmembrane region" description="Helical" evidence="7">
    <location>
        <begin position="134"/>
        <end position="155"/>
    </location>
</feature>
<evidence type="ECO:0000256" key="4">
    <source>
        <dbReference type="ARBA" id="ARBA00022692"/>
    </source>
</evidence>
<evidence type="ECO:0000313" key="9">
    <source>
        <dbReference type="Proteomes" id="UP000470213"/>
    </source>
</evidence>
<keyword evidence="4 7" id="KW-0812">Transmembrane</keyword>
<evidence type="ECO:0000313" key="8">
    <source>
        <dbReference type="EMBL" id="NDV92342.1"/>
    </source>
</evidence>
<feature type="transmembrane region" description="Helical" evidence="7">
    <location>
        <begin position="161"/>
        <end position="182"/>
    </location>
</feature>
<gene>
    <name evidence="8" type="ORF">GTH32_14260</name>
</gene>
<accession>A0A7X5RLW5</accession>
<dbReference type="Pfam" id="PF03601">
    <property type="entry name" value="Cons_hypoth698"/>
    <property type="match status" value="1"/>
</dbReference>
<keyword evidence="9" id="KW-1185">Reference proteome</keyword>
<comment type="similarity">
    <text evidence="2">Belongs to the UPF0324 family.</text>
</comment>
<evidence type="ECO:0000256" key="7">
    <source>
        <dbReference type="SAM" id="Phobius"/>
    </source>
</evidence>
<keyword evidence="3" id="KW-1003">Cell membrane</keyword>
<feature type="transmembrane region" description="Helical" evidence="7">
    <location>
        <begin position="321"/>
        <end position="341"/>
    </location>
</feature>
<feature type="transmembrane region" description="Helical" evidence="7">
    <location>
        <begin position="73"/>
        <end position="93"/>
    </location>
</feature>
<dbReference type="AlphaFoldDB" id="A0A7X5RLW5"/>
<dbReference type="EMBL" id="JAAAWN010000021">
    <property type="protein sequence ID" value="NDV92342.1"/>
    <property type="molecule type" value="Genomic_DNA"/>
</dbReference>
<evidence type="ECO:0000256" key="5">
    <source>
        <dbReference type="ARBA" id="ARBA00022989"/>
    </source>
</evidence>
<proteinExistence type="inferred from homology"/>
<feature type="transmembrane region" description="Helical" evidence="7">
    <location>
        <begin position="43"/>
        <end position="61"/>
    </location>
</feature>
<sequence length="347" mass="36911">MEQREEVDKRTHNSKIPGLFLALLLALIAIGLAHTALLSDLGVSPLTIGILLGIGTVNSIGRKFEPVIDKGVNIAKSTLLKLGVILFGLHFTYAEVLTLGWRGLAIDILVIISVLMLSLFVGRYILKLDYTTSLLIGAGSAICGAAAILATAPVVKAKSESVVIAVATVVIFGTISMFLYPAIWPYLNISAADFGVYTGSTIHEVAQVVAVGTAIGPESAQSAVLEKMLRVILLAPFLLILALCQSTLKKKQDNQSTPRFSLRHMPWFALCFLIVIGVNSMASIPAALITVLMSLDTMLLTMAMVALGLKTHVSVVTQAGYKPMLLGFVLFLLLVVGGGILNCWLLG</sequence>
<keyword evidence="5 7" id="KW-1133">Transmembrane helix</keyword>
<evidence type="ECO:0000256" key="3">
    <source>
        <dbReference type="ARBA" id="ARBA00022475"/>
    </source>
</evidence>
<feature type="transmembrane region" description="Helical" evidence="7">
    <location>
        <begin position="228"/>
        <end position="248"/>
    </location>
</feature>
<comment type="caution">
    <text evidence="8">The sequence shown here is derived from an EMBL/GenBank/DDBJ whole genome shotgun (WGS) entry which is preliminary data.</text>
</comment>
<dbReference type="RefSeq" id="WP_163087003.1">
    <property type="nucleotide sequence ID" value="NZ_JAAAWN010000021.1"/>
</dbReference>
<feature type="transmembrane region" description="Helical" evidence="7">
    <location>
        <begin position="16"/>
        <end position="37"/>
    </location>
</feature>
<organism evidence="8 9">
    <name type="scientific">Alteromonas profundi</name>
    <dbReference type="NCBI Taxonomy" id="2696062"/>
    <lineage>
        <taxon>Bacteria</taxon>
        <taxon>Pseudomonadati</taxon>
        <taxon>Pseudomonadota</taxon>
        <taxon>Gammaproteobacteria</taxon>
        <taxon>Alteromonadales</taxon>
        <taxon>Alteromonadaceae</taxon>
        <taxon>Alteromonas/Salinimonas group</taxon>
        <taxon>Alteromonas</taxon>
    </lineage>
</organism>
<reference evidence="8 9" key="1">
    <citation type="submission" date="2020-01" db="EMBL/GenBank/DDBJ databases">
        <authorList>
            <person name="Chen J."/>
            <person name="Zhu S."/>
            <person name="Yang J."/>
        </authorList>
    </citation>
    <scope>NUCLEOTIDE SEQUENCE [LARGE SCALE GENOMIC DNA]</scope>
    <source>
        <strain evidence="8 9">345S023</strain>
    </source>
</reference>
<dbReference type="Proteomes" id="UP000470213">
    <property type="component" value="Unassembled WGS sequence"/>
</dbReference>
<dbReference type="InterPro" id="IPR004630">
    <property type="entry name" value="UPF0324_YeiH-like"/>
</dbReference>
<feature type="transmembrane region" description="Helical" evidence="7">
    <location>
        <begin position="194"/>
        <end position="216"/>
    </location>
</feature>
<evidence type="ECO:0000256" key="6">
    <source>
        <dbReference type="ARBA" id="ARBA00023136"/>
    </source>
</evidence>
<dbReference type="PANTHER" id="PTHR30106:SF2">
    <property type="entry name" value="UPF0324 INNER MEMBRANE PROTEIN YEIH"/>
    <property type="match status" value="1"/>
</dbReference>
<evidence type="ECO:0000256" key="2">
    <source>
        <dbReference type="ARBA" id="ARBA00007977"/>
    </source>
</evidence>
<keyword evidence="6 7" id="KW-0472">Membrane</keyword>
<comment type="subcellular location">
    <subcellularLocation>
        <location evidence="1">Cell membrane</location>
        <topology evidence="1">Multi-pass membrane protein</topology>
    </subcellularLocation>
</comment>
<dbReference type="PANTHER" id="PTHR30106">
    <property type="entry name" value="INNER MEMBRANE PROTEIN YEIH-RELATED"/>
    <property type="match status" value="1"/>
</dbReference>
<dbReference type="InterPro" id="IPR018383">
    <property type="entry name" value="UPF0324_pro"/>
</dbReference>
<evidence type="ECO:0000256" key="1">
    <source>
        <dbReference type="ARBA" id="ARBA00004651"/>
    </source>
</evidence>
<dbReference type="NCBIfam" id="TIGR00698">
    <property type="entry name" value="YeiH family putative sulfate export transporter"/>
    <property type="match status" value="1"/>
</dbReference>
<feature type="transmembrane region" description="Helical" evidence="7">
    <location>
        <begin position="99"/>
        <end position="122"/>
    </location>
</feature>
<name>A0A7X5RLW5_9ALTE</name>
<dbReference type="GO" id="GO:0005886">
    <property type="term" value="C:plasma membrane"/>
    <property type="evidence" value="ECO:0007669"/>
    <property type="project" value="UniProtKB-SubCell"/>
</dbReference>
<protein>
    <submittedName>
        <fullName evidence="8">YeiH family putative sulfate export transporter</fullName>
    </submittedName>
</protein>